<organism evidence="2 3">
    <name type="scientific">Heterorhabditis bacteriophora</name>
    <name type="common">Entomopathogenic nematode worm</name>
    <dbReference type="NCBI Taxonomy" id="37862"/>
    <lineage>
        <taxon>Eukaryota</taxon>
        <taxon>Metazoa</taxon>
        <taxon>Ecdysozoa</taxon>
        <taxon>Nematoda</taxon>
        <taxon>Chromadorea</taxon>
        <taxon>Rhabditida</taxon>
        <taxon>Rhabditina</taxon>
        <taxon>Rhabditomorpha</taxon>
        <taxon>Strongyloidea</taxon>
        <taxon>Heterorhabditidae</taxon>
        <taxon>Heterorhabditis</taxon>
    </lineage>
</organism>
<protein>
    <submittedName>
        <fullName evidence="3">TPR_REGION domain-containing protein</fullName>
    </submittedName>
</protein>
<dbReference type="InterPro" id="IPR057980">
    <property type="entry name" value="TPR_INTS8"/>
</dbReference>
<proteinExistence type="predicted"/>
<dbReference type="Pfam" id="PF25756">
    <property type="entry name" value="TPR_INTS8"/>
    <property type="match status" value="1"/>
</dbReference>
<accession>A0A1I7XI44</accession>
<evidence type="ECO:0000313" key="2">
    <source>
        <dbReference type="Proteomes" id="UP000095283"/>
    </source>
</evidence>
<dbReference type="Proteomes" id="UP000095283">
    <property type="component" value="Unplaced"/>
</dbReference>
<evidence type="ECO:0000259" key="1">
    <source>
        <dbReference type="Pfam" id="PF25756"/>
    </source>
</evidence>
<reference evidence="3" key="1">
    <citation type="submission" date="2016-11" db="UniProtKB">
        <authorList>
            <consortium name="WormBaseParasite"/>
        </authorList>
    </citation>
    <scope>IDENTIFICATION</scope>
</reference>
<evidence type="ECO:0000313" key="3">
    <source>
        <dbReference type="WBParaSite" id="Hba_16994"/>
    </source>
</evidence>
<name>A0A1I7XI44_HETBA</name>
<keyword evidence="2" id="KW-1185">Reference proteome</keyword>
<dbReference type="WBParaSite" id="Hba_16994">
    <property type="protein sequence ID" value="Hba_16994"/>
    <property type="gene ID" value="Hba_16994"/>
</dbReference>
<sequence>MASKLLAAYGQRCAQPGSSLRKLAEAWASLISPLFDNGTKLSHAHHEVIEECLQTVFRNALQSDPTNAFWLRAAADYNYAKGELDEASILYTETLVACRSNLSAPFPDNVVDDTIWIRLRVCLSRTRHYMLSALVCQLIRNKKDEEYIKAYELLVSQQTLDAGSECSSMVFDHIMAEYISDAYEKNNQHACADRLV</sequence>
<feature type="domain" description="INTS8 TPR repeats" evidence="1">
    <location>
        <begin position="40"/>
        <end position="194"/>
    </location>
</feature>
<dbReference type="AlphaFoldDB" id="A0A1I7XI44"/>